<feature type="region of interest" description="Disordered" evidence="10">
    <location>
        <begin position="59"/>
        <end position="95"/>
    </location>
</feature>
<dbReference type="AlphaFoldDB" id="A0A2V1K3M3"/>
<dbReference type="InterPro" id="IPR019933">
    <property type="entry name" value="DivIVA_domain"/>
</dbReference>
<feature type="coiled-coil region" evidence="9">
    <location>
        <begin position="135"/>
        <end position="165"/>
    </location>
</feature>
<keyword evidence="4" id="KW-0963">Cytoplasm</keyword>
<dbReference type="RefSeq" id="WP_109094313.1">
    <property type="nucleotide sequence ID" value="NZ_CAMELQ010000003.1"/>
</dbReference>
<gene>
    <name evidence="11" type="ORF">DD236_10340</name>
</gene>
<keyword evidence="6 9" id="KW-0175">Coiled coil</keyword>
<organism evidence="11 12">
    <name type="scientific">Ancrocorticia populi</name>
    <dbReference type="NCBI Taxonomy" id="2175228"/>
    <lineage>
        <taxon>Bacteria</taxon>
        <taxon>Bacillati</taxon>
        <taxon>Actinomycetota</taxon>
        <taxon>Actinomycetes</taxon>
        <taxon>Actinomycetales</taxon>
        <taxon>Actinomycetaceae</taxon>
        <taxon>Ancrocorticia</taxon>
    </lineage>
</organism>
<keyword evidence="5 11" id="KW-0132">Cell division</keyword>
<dbReference type="GO" id="GO:0051301">
    <property type="term" value="P:cell division"/>
    <property type="evidence" value="ECO:0007669"/>
    <property type="project" value="UniProtKB-KW"/>
</dbReference>
<evidence type="ECO:0000256" key="6">
    <source>
        <dbReference type="ARBA" id="ARBA00023054"/>
    </source>
</evidence>
<dbReference type="Gene3D" id="6.10.250.660">
    <property type="match status" value="1"/>
</dbReference>
<accession>A0A2V1K3M3</accession>
<dbReference type="Pfam" id="PF05103">
    <property type="entry name" value="DivIVA"/>
    <property type="match status" value="1"/>
</dbReference>
<comment type="subcellular location">
    <subcellularLocation>
        <location evidence="1">Cytoplasm</location>
    </subcellularLocation>
</comment>
<sequence length="193" mass="21240">MALLTEHDVVNMRFKEPRSLEEGYDQDEVDFFLDEVAESIAQLTKDKAELENQLKVAQARATELEGGSGEAAPAPDSATSTASFPAQTHDAESATGLLAMAQELHDKHVSEGKAEGDRIISEANAQSEQILGDAQDQYNRTLTALEQERGLLERKISELRDFERDYRTRLKSYLESLLSNVEVGQNGADGLQG</sequence>
<dbReference type="OrthoDB" id="9815492at2"/>
<evidence type="ECO:0000313" key="11">
    <source>
        <dbReference type="EMBL" id="PWF25824.1"/>
    </source>
</evidence>
<evidence type="ECO:0000256" key="9">
    <source>
        <dbReference type="SAM" id="Coils"/>
    </source>
</evidence>
<name>A0A2V1K3M3_9ACTO</name>
<dbReference type="Proteomes" id="UP000245283">
    <property type="component" value="Unassembled WGS sequence"/>
</dbReference>
<evidence type="ECO:0000256" key="7">
    <source>
        <dbReference type="ARBA" id="ARBA00023306"/>
    </source>
</evidence>
<dbReference type="PANTHER" id="PTHR35794:SF2">
    <property type="entry name" value="CELL DIVISION PROTEIN DIVIVA"/>
    <property type="match status" value="1"/>
</dbReference>
<evidence type="ECO:0000256" key="5">
    <source>
        <dbReference type="ARBA" id="ARBA00022618"/>
    </source>
</evidence>
<proteinExistence type="inferred from homology"/>
<evidence type="ECO:0000256" key="2">
    <source>
        <dbReference type="ARBA" id="ARBA00009008"/>
    </source>
</evidence>
<evidence type="ECO:0000256" key="8">
    <source>
        <dbReference type="ARBA" id="ARBA00031737"/>
    </source>
</evidence>
<reference evidence="12" key="1">
    <citation type="submission" date="2018-05" db="EMBL/GenBank/DDBJ databases">
        <authorList>
            <person name="Li Y."/>
        </authorList>
    </citation>
    <scope>NUCLEOTIDE SEQUENCE [LARGE SCALE GENOMIC DNA]</scope>
    <source>
        <strain evidence="12">sk1b4</strain>
    </source>
</reference>
<evidence type="ECO:0000256" key="3">
    <source>
        <dbReference type="ARBA" id="ARBA00018787"/>
    </source>
</evidence>
<evidence type="ECO:0000313" key="12">
    <source>
        <dbReference type="Proteomes" id="UP000245283"/>
    </source>
</evidence>
<keyword evidence="7" id="KW-0131">Cell cycle</keyword>
<keyword evidence="12" id="KW-1185">Reference proteome</keyword>
<evidence type="ECO:0000256" key="1">
    <source>
        <dbReference type="ARBA" id="ARBA00004496"/>
    </source>
</evidence>
<evidence type="ECO:0000256" key="4">
    <source>
        <dbReference type="ARBA" id="ARBA00022490"/>
    </source>
</evidence>
<feature type="compositionally biased region" description="Low complexity" evidence="10">
    <location>
        <begin position="71"/>
        <end position="86"/>
    </location>
</feature>
<comment type="similarity">
    <text evidence="2">Belongs to the DivIVA family.</text>
</comment>
<dbReference type="EMBL" id="QETB01000005">
    <property type="protein sequence ID" value="PWF25824.1"/>
    <property type="molecule type" value="Genomic_DNA"/>
</dbReference>
<dbReference type="PANTHER" id="PTHR35794">
    <property type="entry name" value="CELL DIVISION PROTEIN DIVIVA"/>
    <property type="match status" value="1"/>
</dbReference>
<dbReference type="NCBIfam" id="TIGR03544">
    <property type="entry name" value="DivI1A_domain"/>
    <property type="match status" value="1"/>
</dbReference>
<comment type="caution">
    <text evidence="11">The sequence shown here is derived from an EMBL/GenBank/DDBJ whole genome shotgun (WGS) entry which is preliminary data.</text>
</comment>
<dbReference type="InterPro" id="IPR007793">
    <property type="entry name" value="DivIVA_fam"/>
</dbReference>
<evidence type="ECO:0000256" key="10">
    <source>
        <dbReference type="SAM" id="MobiDB-lite"/>
    </source>
</evidence>
<protein>
    <recommendedName>
        <fullName evidence="3">Cell wall synthesis protein Wag31</fullName>
    </recommendedName>
    <alternativeName>
        <fullName evidence="8">Antigen 84</fullName>
    </alternativeName>
</protein>
<dbReference type="GO" id="GO:0005737">
    <property type="term" value="C:cytoplasm"/>
    <property type="evidence" value="ECO:0007669"/>
    <property type="project" value="UniProtKB-SubCell"/>
</dbReference>